<evidence type="ECO:0000256" key="8">
    <source>
        <dbReference type="SAM" id="Phobius"/>
    </source>
</evidence>
<evidence type="ECO:0000256" key="1">
    <source>
        <dbReference type="ARBA" id="ARBA00004651"/>
    </source>
</evidence>
<proteinExistence type="inferred from homology"/>
<dbReference type="PANTHER" id="PTHR30572">
    <property type="entry name" value="MEMBRANE COMPONENT OF TRANSPORTER-RELATED"/>
    <property type="match status" value="1"/>
</dbReference>
<comment type="subcellular location">
    <subcellularLocation>
        <location evidence="1">Cell membrane</location>
        <topology evidence="1">Multi-pass membrane protein</topology>
    </subcellularLocation>
</comment>
<sequence length="590" mass="60286">GRGLSAALAGWQFSRRPLRGAGPVLLLVLAVATGMLAIGQAASWDRSQSDQADFRSGASVRVTAGVGDDAVEYTDLPGVRDAAPAFRTAVEISGGRTTDVLALDTAHADEHLLMREDLSGTSPEKLFEAIAPPRSERAGVVLPAHSTRLLFDVRLRDTTTADGRSATGAAPVVTVLLEDRYGTGYRVAAGKVPVDGRAHPVSVPVSAANGPAVTGFELDSAVPGSTPETRALSVTGLRTLTADGERPVPSSDAVRWRAATAVTSGGGEQAGETPVTLSGTGAAPSFRYTTGSVPPEGFTDEQTDTLRITAARAKAPALKAVATDAYLEYSGAKPGQRIDLTLAGNTVRVTLVKAVRHLPTTGPAGTVTAGTGGPAVRPGGSLLLDLRAVSEVLAHRSGATLVPTEWWLSTAPGDGPRVAAELRELPGVDPAQVLVRDETARELADDPLGAGPQSALLAVAVVAAALAAVGFAVGLVGSQRERAAEFAVLRALGASRRGLARMTAAEQGVLITLGVLIGLALGAVLTRAVVPFVVLTGQAARPVPDVLVMLPAGRIAVLLAGVALLPLLIVAALTLRRADPAVSLRHQGDN</sequence>
<keyword evidence="4 8" id="KW-1133">Transmembrane helix</keyword>
<feature type="transmembrane region" description="Helical" evidence="8">
    <location>
        <begin position="24"/>
        <end position="44"/>
    </location>
</feature>
<name>A0A6N9UAB2_STRHA</name>
<evidence type="ECO:0000256" key="6">
    <source>
        <dbReference type="ARBA" id="ARBA00038076"/>
    </source>
</evidence>
<evidence type="ECO:0000256" key="7">
    <source>
        <dbReference type="SAM" id="MobiDB-lite"/>
    </source>
</evidence>
<accession>A0A6N9UAB2</accession>
<comment type="similarity">
    <text evidence="6">Belongs to the ABC-4 integral membrane protein family.</text>
</comment>
<feature type="region of interest" description="Disordered" evidence="7">
    <location>
        <begin position="262"/>
        <end position="281"/>
    </location>
</feature>
<protein>
    <submittedName>
        <fullName evidence="10">ABC transporter permease</fullName>
    </submittedName>
</protein>
<reference evidence="10 11" key="1">
    <citation type="submission" date="2020-01" db="EMBL/GenBank/DDBJ databases">
        <title>Insect and environment-associated Actinomycetes.</title>
        <authorList>
            <person name="Currrie C."/>
            <person name="Chevrette M."/>
            <person name="Carlson C."/>
            <person name="Stubbendieck R."/>
            <person name="Wendt-Pienkowski E."/>
        </authorList>
    </citation>
    <scope>NUCLEOTIDE SEQUENCE [LARGE SCALE GENOMIC DNA]</scope>
    <source>
        <strain evidence="10 11">SID11342</strain>
    </source>
</reference>
<feature type="transmembrane region" description="Helical" evidence="8">
    <location>
        <begin position="509"/>
        <end position="535"/>
    </location>
</feature>
<evidence type="ECO:0000256" key="2">
    <source>
        <dbReference type="ARBA" id="ARBA00022475"/>
    </source>
</evidence>
<feature type="transmembrane region" description="Helical" evidence="8">
    <location>
        <begin position="455"/>
        <end position="476"/>
    </location>
</feature>
<dbReference type="Proteomes" id="UP000471293">
    <property type="component" value="Unassembled WGS sequence"/>
</dbReference>
<dbReference type="InterPro" id="IPR003838">
    <property type="entry name" value="ABC3_permease_C"/>
</dbReference>
<evidence type="ECO:0000256" key="3">
    <source>
        <dbReference type="ARBA" id="ARBA00022692"/>
    </source>
</evidence>
<dbReference type="GO" id="GO:0005886">
    <property type="term" value="C:plasma membrane"/>
    <property type="evidence" value="ECO:0007669"/>
    <property type="project" value="UniProtKB-SubCell"/>
</dbReference>
<dbReference type="EMBL" id="JAAGLQ010000560">
    <property type="protein sequence ID" value="NEA18946.1"/>
    <property type="molecule type" value="Genomic_DNA"/>
</dbReference>
<evidence type="ECO:0000313" key="10">
    <source>
        <dbReference type="EMBL" id="NEA18946.1"/>
    </source>
</evidence>
<feature type="non-terminal residue" evidence="10">
    <location>
        <position position="1"/>
    </location>
</feature>
<evidence type="ECO:0000259" key="9">
    <source>
        <dbReference type="Pfam" id="PF02687"/>
    </source>
</evidence>
<dbReference type="Pfam" id="PF02687">
    <property type="entry name" value="FtsX"/>
    <property type="match status" value="1"/>
</dbReference>
<keyword evidence="3 8" id="KW-0812">Transmembrane</keyword>
<evidence type="ECO:0000313" key="11">
    <source>
        <dbReference type="Proteomes" id="UP000471293"/>
    </source>
</evidence>
<dbReference type="InterPro" id="IPR050250">
    <property type="entry name" value="Macrolide_Exporter_MacB"/>
</dbReference>
<feature type="transmembrane region" description="Helical" evidence="8">
    <location>
        <begin position="555"/>
        <end position="575"/>
    </location>
</feature>
<organism evidence="10 11">
    <name type="scientific">Streptomyces halstedii</name>
    <dbReference type="NCBI Taxonomy" id="1944"/>
    <lineage>
        <taxon>Bacteria</taxon>
        <taxon>Bacillati</taxon>
        <taxon>Actinomycetota</taxon>
        <taxon>Actinomycetes</taxon>
        <taxon>Kitasatosporales</taxon>
        <taxon>Streptomycetaceae</taxon>
        <taxon>Streptomyces</taxon>
    </lineage>
</organism>
<feature type="domain" description="ABC3 transporter permease C-terminal" evidence="9">
    <location>
        <begin position="458"/>
        <end position="576"/>
    </location>
</feature>
<evidence type="ECO:0000256" key="4">
    <source>
        <dbReference type="ARBA" id="ARBA00022989"/>
    </source>
</evidence>
<evidence type="ECO:0000256" key="5">
    <source>
        <dbReference type="ARBA" id="ARBA00023136"/>
    </source>
</evidence>
<dbReference type="GO" id="GO:0022857">
    <property type="term" value="F:transmembrane transporter activity"/>
    <property type="evidence" value="ECO:0007669"/>
    <property type="project" value="TreeGrafter"/>
</dbReference>
<keyword evidence="2" id="KW-1003">Cell membrane</keyword>
<dbReference type="AlphaFoldDB" id="A0A6N9UAB2"/>
<dbReference type="RefSeq" id="WP_164348112.1">
    <property type="nucleotide sequence ID" value="NZ_JAAGLQ010000560.1"/>
</dbReference>
<keyword evidence="5 8" id="KW-0472">Membrane</keyword>
<comment type="caution">
    <text evidence="10">The sequence shown here is derived from an EMBL/GenBank/DDBJ whole genome shotgun (WGS) entry which is preliminary data.</text>
</comment>
<dbReference type="PANTHER" id="PTHR30572:SF4">
    <property type="entry name" value="ABC TRANSPORTER PERMEASE YTRF"/>
    <property type="match status" value="1"/>
</dbReference>
<gene>
    <name evidence="10" type="ORF">G3I29_26295</name>
</gene>